<dbReference type="PANTHER" id="PTHR44688:SF16">
    <property type="entry name" value="DNA-BINDING TRANSCRIPTIONAL ACTIVATOR DEVR_DOSR"/>
    <property type="match status" value="1"/>
</dbReference>
<dbReference type="AlphaFoldDB" id="A0A2U1F120"/>
<evidence type="ECO:0000259" key="4">
    <source>
        <dbReference type="PROSITE" id="PS50043"/>
    </source>
</evidence>
<evidence type="ECO:0000256" key="2">
    <source>
        <dbReference type="ARBA" id="ARBA00023125"/>
    </source>
</evidence>
<keyword evidence="2" id="KW-0238">DNA-binding</keyword>
<dbReference type="Gene3D" id="1.10.10.10">
    <property type="entry name" value="Winged helix-like DNA-binding domain superfamily/Winged helix DNA-binding domain"/>
    <property type="match status" value="1"/>
</dbReference>
<dbReference type="PROSITE" id="PS50043">
    <property type="entry name" value="HTH_LUXR_2"/>
    <property type="match status" value="1"/>
</dbReference>
<gene>
    <name evidence="5" type="ORF">C8D89_114143</name>
</gene>
<feature type="domain" description="HTH luxR-type" evidence="4">
    <location>
        <begin position="289"/>
        <end position="354"/>
    </location>
</feature>
<keyword evidence="3" id="KW-0804">Transcription</keyword>
<evidence type="ECO:0000313" key="6">
    <source>
        <dbReference type="Proteomes" id="UP000245639"/>
    </source>
</evidence>
<dbReference type="CDD" id="cd06170">
    <property type="entry name" value="LuxR_C_like"/>
    <property type="match status" value="1"/>
</dbReference>
<dbReference type="GO" id="GO:0006355">
    <property type="term" value="P:regulation of DNA-templated transcription"/>
    <property type="evidence" value="ECO:0007669"/>
    <property type="project" value="InterPro"/>
</dbReference>
<keyword evidence="1" id="KW-0805">Transcription regulation</keyword>
<dbReference type="PRINTS" id="PR00038">
    <property type="entry name" value="HTHLUXR"/>
</dbReference>
<dbReference type="PANTHER" id="PTHR44688">
    <property type="entry name" value="DNA-BINDING TRANSCRIPTIONAL ACTIVATOR DEVR_DOSR"/>
    <property type="match status" value="1"/>
</dbReference>
<dbReference type="SUPFAM" id="SSF46894">
    <property type="entry name" value="C-terminal effector domain of the bipartite response regulators"/>
    <property type="match status" value="1"/>
</dbReference>
<dbReference type="GO" id="GO:0003677">
    <property type="term" value="F:DNA binding"/>
    <property type="evidence" value="ECO:0007669"/>
    <property type="project" value="UniProtKB-KW"/>
</dbReference>
<dbReference type="SMART" id="SM00421">
    <property type="entry name" value="HTH_LUXR"/>
    <property type="match status" value="1"/>
</dbReference>
<comment type="caution">
    <text evidence="5">The sequence shown here is derived from an EMBL/GenBank/DDBJ whole genome shotgun (WGS) entry which is preliminary data.</text>
</comment>
<dbReference type="InterPro" id="IPR036388">
    <property type="entry name" value="WH-like_DNA-bd_sf"/>
</dbReference>
<keyword evidence="6" id="KW-1185">Reference proteome</keyword>
<dbReference type="Proteomes" id="UP000245639">
    <property type="component" value="Unassembled WGS sequence"/>
</dbReference>
<organism evidence="5 6">
    <name type="scientific">Actinomycetospora cinnamomea</name>
    <dbReference type="NCBI Taxonomy" id="663609"/>
    <lineage>
        <taxon>Bacteria</taxon>
        <taxon>Bacillati</taxon>
        <taxon>Actinomycetota</taxon>
        <taxon>Actinomycetes</taxon>
        <taxon>Pseudonocardiales</taxon>
        <taxon>Pseudonocardiaceae</taxon>
        <taxon>Actinomycetospora</taxon>
    </lineage>
</organism>
<dbReference type="RefSeq" id="WP_116710281.1">
    <property type="nucleotide sequence ID" value="NZ_QEKW01000014.1"/>
</dbReference>
<dbReference type="InterPro" id="IPR016032">
    <property type="entry name" value="Sig_transdc_resp-reg_C-effctor"/>
</dbReference>
<protein>
    <submittedName>
        <fullName evidence="5">Regulatory LuxR family protein</fullName>
    </submittedName>
</protein>
<evidence type="ECO:0000313" key="5">
    <source>
        <dbReference type="EMBL" id="PVZ05887.1"/>
    </source>
</evidence>
<reference evidence="5 6" key="1">
    <citation type="submission" date="2018-04" db="EMBL/GenBank/DDBJ databases">
        <title>Genomic Encyclopedia of Type Strains, Phase IV (KMG-IV): sequencing the most valuable type-strain genomes for metagenomic binning, comparative biology and taxonomic classification.</title>
        <authorList>
            <person name="Goeker M."/>
        </authorList>
    </citation>
    <scope>NUCLEOTIDE SEQUENCE [LARGE SCALE GENOMIC DNA]</scope>
    <source>
        <strain evidence="5 6">DSM 45771</strain>
    </source>
</reference>
<evidence type="ECO:0000256" key="1">
    <source>
        <dbReference type="ARBA" id="ARBA00023015"/>
    </source>
</evidence>
<evidence type="ECO:0000256" key="3">
    <source>
        <dbReference type="ARBA" id="ARBA00023163"/>
    </source>
</evidence>
<dbReference type="Pfam" id="PF00196">
    <property type="entry name" value="GerE"/>
    <property type="match status" value="1"/>
</dbReference>
<proteinExistence type="predicted"/>
<name>A0A2U1F120_9PSEU</name>
<accession>A0A2U1F120</accession>
<dbReference type="OrthoDB" id="9815744at2"/>
<dbReference type="EMBL" id="QEKW01000014">
    <property type="protein sequence ID" value="PVZ05887.1"/>
    <property type="molecule type" value="Genomic_DNA"/>
</dbReference>
<sequence>MTVSAERVRTQIDGLATAGLDWPTFGAAAIETLRTALPFSAACLATVDPATELVTATVKWGDVDDDHDLEWAYYEYEVDDVYDFRRVCRKPGGVAALGAETQGDPARSRRWAEMFRPIWDYSDELRAGLSADGATWGGIALFHQGGRTFTLAEQEFVSSVAAGFARGLRAGLVAGAVGLTDVGDDAPAVLVMGADDEVVQANPGAEARIADLGGGPLGDARLPQVVCALIGAARRRASDPTAAVPRARLRSRSGRWVVAHASPLVGRGDRRSDVVVTLEDARPPEVIPLVVASYGLTDREREVVGLVLAGVDTADVARRLHLSAYTVQDHLKKIFNKVGVRSRRELIARVYSDHYAPRLVEGGALAPSGWFAGCATRT</sequence>
<dbReference type="InterPro" id="IPR000792">
    <property type="entry name" value="Tscrpt_reg_LuxR_C"/>
</dbReference>